<dbReference type="NCBIfam" id="TIGR02433">
    <property type="entry name" value="lysidine_TilS_C"/>
    <property type="match status" value="1"/>
</dbReference>
<dbReference type="SUPFAM" id="SSF82829">
    <property type="entry name" value="MesJ substrate recognition domain-like"/>
    <property type="match status" value="1"/>
</dbReference>
<dbReference type="GO" id="GO:0005524">
    <property type="term" value="F:ATP binding"/>
    <property type="evidence" value="ECO:0007669"/>
    <property type="project" value="UniProtKB-UniRule"/>
</dbReference>
<dbReference type="InterPro" id="IPR014729">
    <property type="entry name" value="Rossmann-like_a/b/a_fold"/>
</dbReference>
<protein>
    <recommendedName>
        <fullName evidence="8">tRNA(Ile)-lysidine synthase</fullName>
        <ecNumber evidence="8">6.3.4.19</ecNumber>
    </recommendedName>
    <alternativeName>
        <fullName evidence="8">tRNA(Ile)-2-lysyl-cytidine synthase</fullName>
    </alternativeName>
    <alternativeName>
        <fullName evidence="8">tRNA(Ile)-lysidine synthetase</fullName>
    </alternativeName>
</protein>
<dbReference type="EC" id="6.3.4.19" evidence="8"/>
<dbReference type="Pfam" id="PF01171">
    <property type="entry name" value="ATP_bind_3"/>
    <property type="match status" value="1"/>
</dbReference>
<dbReference type="InterPro" id="IPR012796">
    <property type="entry name" value="Lysidine-tRNA-synth_C"/>
</dbReference>
<dbReference type="SUPFAM" id="SSF52402">
    <property type="entry name" value="Adenine nucleotide alpha hydrolases-like"/>
    <property type="match status" value="1"/>
</dbReference>
<evidence type="ECO:0000259" key="9">
    <source>
        <dbReference type="SMART" id="SM00977"/>
    </source>
</evidence>
<comment type="caution">
    <text evidence="10">The sequence shown here is derived from an EMBL/GenBank/DDBJ whole genome shotgun (WGS) entry which is preliminary data.</text>
</comment>
<dbReference type="SMART" id="SM00977">
    <property type="entry name" value="TilS_C"/>
    <property type="match status" value="1"/>
</dbReference>
<evidence type="ECO:0000256" key="5">
    <source>
        <dbReference type="ARBA" id="ARBA00022741"/>
    </source>
</evidence>
<dbReference type="EMBL" id="BKZW01000001">
    <property type="protein sequence ID" value="GER88145.1"/>
    <property type="molecule type" value="Genomic_DNA"/>
</dbReference>
<keyword evidence="11" id="KW-1185">Reference proteome</keyword>
<comment type="subcellular location">
    <subcellularLocation>
        <location evidence="1 8">Cytoplasm</location>
    </subcellularLocation>
</comment>
<dbReference type="InterPro" id="IPR012094">
    <property type="entry name" value="tRNA_Ile_lys_synt"/>
</dbReference>
<comment type="domain">
    <text evidence="8">The N-terminal region contains the highly conserved SGGXDS motif, predicted to be a P-loop motif involved in ATP binding.</text>
</comment>
<dbReference type="RefSeq" id="WP_151756075.1">
    <property type="nucleotide sequence ID" value="NZ_BKZW01000001.1"/>
</dbReference>
<keyword evidence="2 8" id="KW-0963">Cytoplasm</keyword>
<evidence type="ECO:0000256" key="1">
    <source>
        <dbReference type="ARBA" id="ARBA00004496"/>
    </source>
</evidence>
<evidence type="ECO:0000256" key="4">
    <source>
        <dbReference type="ARBA" id="ARBA00022694"/>
    </source>
</evidence>
<dbReference type="InterPro" id="IPR012795">
    <property type="entry name" value="tRNA_Ile_lys_synt_N"/>
</dbReference>
<name>A0A5J4KK00_9CHLR</name>
<evidence type="ECO:0000256" key="6">
    <source>
        <dbReference type="ARBA" id="ARBA00022840"/>
    </source>
</evidence>
<sequence>MLEAIASVIERYSLLPARGVVVVAVSGGADSLCLLHVLYQLCGPGKRYPQVQLHVAHLNHQLRGQDSEQDAEAVAALAQDWQLPYAIRSVDVALMAAQEHRSLEEAARVARYRFLREVAQGQPIAVAHHKDDQAETLLLHWLRGGGIASQVGLQPQQQDIIRPLLNVSRADIQNYCSQHQLIPHEDASNSDLRFLRNRIRHELLPLLEAMNPGFRATLLRNAEVMQVDFAWIQAQVLENWPQVVVQEQTDSIQLSIPTLRSLPLSVQRHLLRHATAQLCHGQSPLELRHYLLLEQLLQRPTSTEIVTLHLPQHLHALRQSDILIFNYCLEQANENEESPPDTELMLVLPGTMELTGTPWTVTAEWVAEALTAQVQIALQRQDWTTVWELLPATAYTVYVDADTLDTASFPLALRIRTRRNGDRMQPLGMAREKKIKDILIDKHIPRTVRARLPLFFSGSRCIWLGGVQIDQRVRLTEHTHRILRLSIIHRQ</sequence>
<organism evidence="10 11">
    <name type="scientific">Dictyobacter vulcani</name>
    <dbReference type="NCBI Taxonomy" id="2607529"/>
    <lineage>
        <taxon>Bacteria</taxon>
        <taxon>Bacillati</taxon>
        <taxon>Chloroflexota</taxon>
        <taxon>Ktedonobacteria</taxon>
        <taxon>Ktedonobacterales</taxon>
        <taxon>Dictyobacteraceae</taxon>
        <taxon>Dictyobacter</taxon>
    </lineage>
</organism>
<accession>A0A5J4KK00</accession>
<dbReference type="Gene3D" id="1.20.59.20">
    <property type="match status" value="1"/>
</dbReference>
<evidence type="ECO:0000313" key="11">
    <source>
        <dbReference type="Proteomes" id="UP000326912"/>
    </source>
</evidence>
<comment type="function">
    <text evidence="8">Ligates lysine onto the cytidine present at position 34 of the AUA codon-specific tRNA(Ile) that contains the anticodon CAU, in an ATP-dependent manner. Cytidine is converted to lysidine, thus changing the amino acid specificity of the tRNA from methionine to isoleucine.</text>
</comment>
<evidence type="ECO:0000313" key="10">
    <source>
        <dbReference type="EMBL" id="GER88145.1"/>
    </source>
</evidence>
<dbReference type="CDD" id="cd01992">
    <property type="entry name" value="TilS_N"/>
    <property type="match status" value="1"/>
</dbReference>
<dbReference type="GO" id="GO:0032267">
    <property type="term" value="F:tRNA(Ile)-lysidine synthase activity"/>
    <property type="evidence" value="ECO:0007669"/>
    <property type="project" value="UniProtKB-EC"/>
</dbReference>
<feature type="domain" description="Lysidine-tRNA(Ile) synthetase C-terminal" evidence="9">
    <location>
        <begin position="413"/>
        <end position="485"/>
    </location>
</feature>
<reference evidence="10 11" key="1">
    <citation type="submission" date="2019-10" db="EMBL/GenBank/DDBJ databases">
        <title>Dictyobacter vulcani sp. nov., within the class Ktedonobacteria, isolated from soil of volcanic Mt. Zao.</title>
        <authorList>
            <person name="Zheng Y."/>
            <person name="Wang C.M."/>
            <person name="Sakai Y."/>
            <person name="Abe K."/>
            <person name="Yokota A."/>
            <person name="Yabe S."/>
        </authorList>
    </citation>
    <scope>NUCLEOTIDE SEQUENCE [LARGE SCALE GENOMIC DNA]</scope>
    <source>
        <strain evidence="10 11">W12</strain>
    </source>
</reference>
<dbReference type="NCBIfam" id="TIGR02432">
    <property type="entry name" value="lysidine_TilS_N"/>
    <property type="match status" value="1"/>
</dbReference>
<feature type="binding site" evidence="8">
    <location>
        <begin position="26"/>
        <end position="31"/>
    </location>
    <ligand>
        <name>ATP</name>
        <dbReference type="ChEBI" id="CHEBI:30616"/>
    </ligand>
</feature>
<dbReference type="GO" id="GO:0006400">
    <property type="term" value="P:tRNA modification"/>
    <property type="evidence" value="ECO:0007669"/>
    <property type="project" value="UniProtKB-UniRule"/>
</dbReference>
<comment type="catalytic activity">
    <reaction evidence="7 8">
        <text>cytidine(34) in tRNA(Ile2) + L-lysine + ATP = lysidine(34) in tRNA(Ile2) + AMP + diphosphate + H(+)</text>
        <dbReference type="Rhea" id="RHEA:43744"/>
        <dbReference type="Rhea" id="RHEA-COMP:10625"/>
        <dbReference type="Rhea" id="RHEA-COMP:10670"/>
        <dbReference type="ChEBI" id="CHEBI:15378"/>
        <dbReference type="ChEBI" id="CHEBI:30616"/>
        <dbReference type="ChEBI" id="CHEBI:32551"/>
        <dbReference type="ChEBI" id="CHEBI:33019"/>
        <dbReference type="ChEBI" id="CHEBI:82748"/>
        <dbReference type="ChEBI" id="CHEBI:83665"/>
        <dbReference type="ChEBI" id="CHEBI:456215"/>
        <dbReference type="EC" id="6.3.4.19"/>
    </reaction>
</comment>
<gene>
    <name evidence="8 10" type="primary">tilS</name>
    <name evidence="10" type="ORF">KDW_23070</name>
</gene>
<comment type="similarity">
    <text evidence="8">Belongs to the tRNA(Ile)-lysidine synthase family.</text>
</comment>
<dbReference type="SUPFAM" id="SSF56037">
    <property type="entry name" value="PheT/TilS domain"/>
    <property type="match status" value="1"/>
</dbReference>
<keyword evidence="4 8" id="KW-0819">tRNA processing</keyword>
<dbReference type="Proteomes" id="UP000326912">
    <property type="component" value="Unassembled WGS sequence"/>
</dbReference>
<evidence type="ECO:0000256" key="3">
    <source>
        <dbReference type="ARBA" id="ARBA00022598"/>
    </source>
</evidence>
<keyword evidence="3 8" id="KW-0436">Ligase</keyword>
<dbReference type="PANTHER" id="PTHR43033">
    <property type="entry name" value="TRNA(ILE)-LYSIDINE SYNTHASE-RELATED"/>
    <property type="match status" value="1"/>
</dbReference>
<dbReference type="GO" id="GO:0005737">
    <property type="term" value="C:cytoplasm"/>
    <property type="evidence" value="ECO:0007669"/>
    <property type="project" value="UniProtKB-SubCell"/>
</dbReference>
<evidence type="ECO:0000256" key="7">
    <source>
        <dbReference type="ARBA" id="ARBA00048539"/>
    </source>
</evidence>
<dbReference type="InterPro" id="IPR011063">
    <property type="entry name" value="TilS/TtcA_N"/>
</dbReference>
<keyword evidence="5 8" id="KW-0547">Nucleotide-binding</keyword>
<dbReference type="Pfam" id="PF11734">
    <property type="entry name" value="TilS_C"/>
    <property type="match status" value="1"/>
</dbReference>
<evidence type="ECO:0000256" key="8">
    <source>
        <dbReference type="HAMAP-Rule" id="MF_01161"/>
    </source>
</evidence>
<dbReference type="PANTHER" id="PTHR43033:SF1">
    <property type="entry name" value="TRNA(ILE)-LYSIDINE SYNTHASE-RELATED"/>
    <property type="match status" value="1"/>
</dbReference>
<proteinExistence type="inferred from homology"/>
<evidence type="ECO:0000256" key="2">
    <source>
        <dbReference type="ARBA" id="ARBA00022490"/>
    </source>
</evidence>
<dbReference type="Gene3D" id="3.40.50.620">
    <property type="entry name" value="HUPs"/>
    <property type="match status" value="1"/>
</dbReference>
<dbReference type="AlphaFoldDB" id="A0A5J4KK00"/>
<dbReference type="HAMAP" id="MF_01161">
    <property type="entry name" value="tRNA_Ile_lys_synt"/>
    <property type="match status" value="1"/>
</dbReference>
<keyword evidence="6 8" id="KW-0067">ATP-binding</keyword>